<organism evidence="1">
    <name type="scientific">Ralstonia solanacearum</name>
    <name type="common">Pseudomonas solanacearum</name>
    <dbReference type="NCBI Taxonomy" id="305"/>
    <lineage>
        <taxon>Bacteria</taxon>
        <taxon>Pseudomonadati</taxon>
        <taxon>Pseudomonadota</taxon>
        <taxon>Betaproteobacteria</taxon>
        <taxon>Burkholderiales</taxon>
        <taxon>Burkholderiaceae</taxon>
        <taxon>Ralstonia</taxon>
        <taxon>Ralstonia solanacearum species complex</taxon>
    </lineage>
</organism>
<dbReference type="EMBL" id="LN899821">
    <property type="protein sequence ID" value="CUV20418.1"/>
    <property type="molecule type" value="Genomic_DNA"/>
</dbReference>
<proteinExistence type="predicted"/>
<evidence type="ECO:0000313" key="1">
    <source>
        <dbReference type="EMBL" id="CUV20418.1"/>
    </source>
</evidence>
<sequence>MPLGSGAFSLSCRHLSKPRLFQAFGFRRLGRHDEEHRALDTRQRQAVEQIGGRRAEQFRRDAVSVQKMQSGCMIPRAQLEAPTERVNQAQINAGTVGDAEEFADGVNAAGKPFDVAASTRDFFVEFFEQAFGVAHGGPHACL</sequence>
<gene>
    <name evidence="1" type="ORF">PSS4_v1_1500013</name>
</gene>
<name>A0A0S4UF26_RALSL</name>
<reference evidence="1" key="1">
    <citation type="submission" date="2015-10" db="EMBL/GenBank/DDBJ databases">
        <authorList>
            <person name="Gilbert D.G."/>
        </authorList>
    </citation>
    <scope>NUCLEOTIDE SEQUENCE</scope>
    <source>
        <strain evidence="1">Phyl III-seqv23</strain>
    </source>
</reference>
<protein>
    <submittedName>
        <fullName evidence="1">Uncharacterized protein</fullName>
    </submittedName>
</protein>
<accession>A0A0S4UF26</accession>
<dbReference type="AlphaFoldDB" id="A0A0S4UF26"/>